<dbReference type="Pfam" id="PF03600">
    <property type="entry name" value="CitMHS"/>
    <property type="match status" value="1"/>
</dbReference>
<dbReference type="PANTHER" id="PTHR43652:SF1">
    <property type="entry name" value="RESPONSE REGULATOR"/>
    <property type="match status" value="1"/>
</dbReference>
<keyword evidence="2" id="KW-0813">Transport</keyword>
<dbReference type="InterPro" id="IPR031312">
    <property type="entry name" value="Na/sul_symport_CS"/>
</dbReference>
<comment type="caution">
    <text evidence="9">The sequence shown here is derived from an EMBL/GenBank/DDBJ whole genome shotgun (WGS) entry which is preliminary data.</text>
</comment>
<keyword evidence="5 7" id="KW-1133">Transmembrane helix</keyword>
<evidence type="ECO:0000313" key="9">
    <source>
        <dbReference type="EMBL" id="MCS1395282.1"/>
    </source>
</evidence>
<feature type="transmembrane region" description="Helical" evidence="7">
    <location>
        <begin position="39"/>
        <end position="57"/>
    </location>
</feature>
<feature type="domain" description="RCK C-terminal" evidence="8">
    <location>
        <begin position="232"/>
        <end position="325"/>
    </location>
</feature>
<evidence type="ECO:0000313" key="10">
    <source>
        <dbReference type="Proteomes" id="UP001525021"/>
    </source>
</evidence>
<dbReference type="InterPro" id="IPR006037">
    <property type="entry name" value="RCK_C"/>
</dbReference>
<organism evidence="9 10">
    <name type="scientific">Lysinibacillus pinottii</name>
    <dbReference type="NCBI Taxonomy" id="2973932"/>
    <lineage>
        <taxon>Bacteria</taxon>
        <taxon>Bacillati</taxon>
        <taxon>Bacillota</taxon>
        <taxon>Bacilli</taxon>
        <taxon>Bacillales</taxon>
        <taxon>Bacillaceae</taxon>
        <taxon>Lysinibacillus</taxon>
    </lineage>
</organism>
<feature type="transmembrane region" description="Helical" evidence="7">
    <location>
        <begin position="69"/>
        <end position="88"/>
    </location>
</feature>
<evidence type="ECO:0000256" key="7">
    <source>
        <dbReference type="SAM" id="Phobius"/>
    </source>
</evidence>
<feature type="domain" description="RCK C-terminal" evidence="8">
    <location>
        <begin position="333"/>
        <end position="417"/>
    </location>
</feature>
<protein>
    <submittedName>
        <fullName evidence="9">SLC13 family permease</fullName>
    </submittedName>
</protein>
<name>A0ABT2DK58_9BACI</name>
<dbReference type="Pfam" id="PF02080">
    <property type="entry name" value="TrkA_C"/>
    <property type="match status" value="1"/>
</dbReference>
<proteinExistence type="predicted"/>
<accession>A0ABT2DK58</accession>
<feature type="transmembrane region" description="Helical" evidence="7">
    <location>
        <begin position="569"/>
        <end position="587"/>
    </location>
</feature>
<feature type="transmembrane region" description="Helical" evidence="7">
    <location>
        <begin position="608"/>
        <end position="628"/>
    </location>
</feature>
<evidence type="ECO:0000256" key="6">
    <source>
        <dbReference type="ARBA" id="ARBA00023136"/>
    </source>
</evidence>
<keyword evidence="3 7" id="KW-0812">Transmembrane</keyword>
<evidence type="ECO:0000256" key="2">
    <source>
        <dbReference type="ARBA" id="ARBA00022448"/>
    </source>
</evidence>
<feature type="transmembrane region" description="Helical" evidence="7">
    <location>
        <begin position="487"/>
        <end position="503"/>
    </location>
</feature>
<feature type="transmembrane region" description="Helical" evidence="7">
    <location>
        <begin position="12"/>
        <end position="33"/>
    </location>
</feature>
<feature type="transmembrane region" description="Helical" evidence="7">
    <location>
        <begin position="523"/>
        <end position="540"/>
    </location>
</feature>
<keyword evidence="4" id="KW-0677">Repeat</keyword>
<dbReference type="PROSITE" id="PS51202">
    <property type="entry name" value="RCK_C"/>
    <property type="match status" value="2"/>
</dbReference>
<keyword evidence="10" id="KW-1185">Reference proteome</keyword>
<evidence type="ECO:0000256" key="3">
    <source>
        <dbReference type="ARBA" id="ARBA00022692"/>
    </source>
</evidence>
<evidence type="ECO:0000256" key="4">
    <source>
        <dbReference type="ARBA" id="ARBA00022737"/>
    </source>
</evidence>
<feature type="transmembrane region" description="Helical" evidence="7">
    <location>
        <begin position="455"/>
        <end position="475"/>
    </location>
</feature>
<feature type="transmembrane region" description="Helical" evidence="7">
    <location>
        <begin position="149"/>
        <end position="167"/>
    </location>
</feature>
<dbReference type="InterPro" id="IPR036721">
    <property type="entry name" value="RCK_C_sf"/>
</dbReference>
<feature type="transmembrane region" description="Helical" evidence="7">
    <location>
        <begin position="430"/>
        <end position="449"/>
    </location>
</feature>
<feature type="transmembrane region" description="Helical" evidence="7">
    <location>
        <begin position="187"/>
        <end position="208"/>
    </location>
</feature>
<gene>
    <name evidence="9" type="ORF">NXZ79_04415</name>
</gene>
<dbReference type="Gene3D" id="3.30.70.1450">
    <property type="entry name" value="Regulator of K+ conductance, C-terminal domain"/>
    <property type="match status" value="2"/>
</dbReference>
<evidence type="ECO:0000259" key="8">
    <source>
        <dbReference type="PROSITE" id="PS51202"/>
    </source>
</evidence>
<feature type="transmembrane region" description="Helical" evidence="7">
    <location>
        <begin position="108"/>
        <end position="137"/>
    </location>
</feature>
<dbReference type="EMBL" id="JANTOO010000006">
    <property type="protein sequence ID" value="MCS1395282.1"/>
    <property type="molecule type" value="Genomic_DNA"/>
</dbReference>
<keyword evidence="6 7" id="KW-0472">Membrane</keyword>
<dbReference type="InterPro" id="IPR004680">
    <property type="entry name" value="Cit_transptr-like_dom"/>
</dbReference>
<dbReference type="SUPFAM" id="SSF116726">
    <property type="entry name" value="TrkA C-terminal domain-like"/>
    <property type="match status" value="2"/>
</dbReference>
<comment type="subcellular location">
    <subcellularLocation>
        <location evidence="1">Membrane</location>
        <topology evidence="1">Multi-pass membrane protein</topology>
    </subcellularLocation>
</comment>
<dbReference type="Proteomes" id="UP001525021">
    <property type="component" value="Unassembled WGS sequence"/>
</dbReference>
<reference evidence="9 10" key="1">
    <citation type="submission" date="2022-08" db="EMBL/GenBank/DDBJ databases">
        <title>Lysinibacillus sequencing.</title>
        <authorList>
            <person name="Dunlap C."/>
        </authorList>
    </citation>
    <scope>NUCLEOTIDE SEQUENCE [LARGE SCALE GENOMIC DNA]</scope>
    <source>
        <strain evidence="9 10">PB211</strain>
    </source>
</reference>
<dbReference type="PROSITE" id="PS01271">
    <property type="entry name" value="NA_SULFATE"/>
    <property type="match status" value="1"/>
</dbReference>
<dbReference type="InterPro" id="IPR051679">
    <property type="entry name" value="DASS-Related_Transporters"/>
</dbReference>
<dbReference type="PANTHER" id="PTHR43652">
    <property type="entry name" value="BASIC AMINO ACID ANTIPORTER YFCC-RELATED"/>
    <property type="match status" value="1"/>
</dbReference>
<sequence>MSINLIINVRKEFMNVQLTLTFLILGATIFAFVTNKIRADLVAIVSLLAFIIADILTPTEALAGFSNSVVLMIAGLFVVGAGILRTGLAGMAGQLLLKWSGNSELKLFILLLIIVGSVGAFMSNTGTVALMMPIVVSMAISMKISPSKFLLPLSYVASLSGLMTLIASPTNLIVSQLLVDRGYNKLGFFEITPIGIVGMIAGITYLVLVRNILLPKDQHRTQTNEGYKLSPKKIIKQYDLNNRLFKISVPEDSPIIETSLAELKLPAKYTLCMMKIHRKSQEGINLLPMTYQEMAGPTSVIHAKDELYVQGEEEDIRHFVEDYHLEMQGLVEGEADELISKHLGIAEVLLTPNSSFINETVSSLGFREKYNLNIIGINRKGGYKLQDMVSHKLKFGDAILVQGAWDEILLLARETQDVVVVGQPKEHASVAAATGKAGIAGIIMLFMIILMAFEIFPAVISVMIGAVLMILTGCLRNMEDAYSNMNFESIVLVAAMLPMATALEKTGGMAILSDGIIKVLGDYGPYGVLIGVYILTAVFGQFISNTATAVLFAPIAMSAAIAMEVNPTTFMIAVAVAASMAFATPIASPTNALVMTAGGYKFMDFVRIGIPLQIVMFIVMMIAIPFFFPL</sequence>
<evidence type="ECO:0000256" key="5">
    <source>
        <dbReference type="ARBA" id="ARBA00022989"/>
    </source>
</evidence>
<evidence type="ECO:0000256" key="1">
    <source>
        <dbReference type="ARBA" id="ARBA00004141"/>
    </source>
</evidence>